<proteinExistence type="predicted"/>
<sequence>MSSFFYRASVPVFIRTLNSLGAFFEKGVAHAEAANFDVGVLLNARLYPDMHPFYRQIKIATDTATGVVARLAGQEPPVLGHEEVTVEAIKARISAAIAYLETIDAAQLDGAEERTIEVTRRDQTVTWLGLDYFFDYGLPNVFFHVTTAYAILRHNGVPVGKRDFLGV</sequence>
<dbReference type="Pfam" id="PF09351">
    <property type="entry name" value="DUF1993"/>
    <property type="match status" value="1"/>
</dbReference>
<dbReference type="PANTHER" id="PTHR36922:SF1">
    <property type="entry name" value="DUF1993 DOMAIN-CONTAINING PROTEIN"/>
    <property type="match status" value="1"/>
</dbReference>
<dbReference type="EMBL" id="QJPH01000238">
    <property type="protein sequence ID" value="PZN82043.1"/>
    <property type="molecule type" value="Genomic_DNA"/>
</dbReference>
<evidence type="ECO:0000313" key="1">
    <source>
        <dbReference type="EMBL" id="PZN82043.1"/>
    </source>
</evidence>
<dbReference type="InterPro" id="IPR034660">
    <property type="entry name" value="DinB/YfiT-like"/>
</dbReference>
<accession>A0A2W4RFW6</accession>
<dbReference type="InterPro" id="IPR018531">
    <property type="entry name" value="DUF1993"/>
</dbReference>
<dbReference type="PANTHER" id="PTHR36922">
    <property type="entry name" value="BLL2446 PROTEIN"/>
    <property type="match status" value="1"/>
</dbReference>
<comment type="caution">
    <text evidence="1">The sequence shown here is derived from an EMBL/GenBank/DDBJ whole genome shotgun (WGS) entry which is preliminary data.</text>
</comment>
<organism evidence="1 2">
    <name type="scientific">Candidatus Methylumidiphilus alinenensis</name>
    <dbReference type="NCBI Taxonomy" id="2202197"/>
    <lineage>
        <taxon>Bacteria</taxon>
        <taxon>Pseudomonadati</taxon>
        <taxon>Pseudomonadota</taxon>
        <taxon>Gammaproteobacteria</taxon>
        <taxon>Methylococcales</taxon>
        <taxon>Candidatus Methylumidiphilus</taxon>
    </lineage>
</organism>
<dbReference type="SUPFAM" id="SSF109854">
    <property type="entry name" value="DinB/YfiT-like putative metalloenzymes"/>
    <property type="match status" value="1"/>
</dbReference>
<gene>
    <name evidence="1" type="ORF">DM484_07140</name>
</gene>
<reference evidence="1 2" key="1">
    <citation type="journal article" date="2018" name="Aquat. Microb. Ecol.">
        <title>Gammaproteobacterial methanotrophs dominate.</title>
        <authorList>
            <person name="Rissanen A.J."/>
            <person name="Saarenheimo J."/>
            <person name="Tiirola M."/>
            <person name="Peura S."/>
            <person name="Aalto S.L."/>
            <person name="Karvinen A."/>
            <person name="Nykanen H."/>
        </authorList>
    </citation>
    <scope>NUCLEOTIDE SEQUENCE [LARGE SCALE GENOMIC DNA]</scope>
    <source>
        <strain evidence="1">AMbin10</strain>
    </source>
</reference>
<protein>
    <submittedName>
        <fullName evidence="1">DUF1993 domain-containing protein</fullName>
    </submittedName>
</protein>
<dbReference type="AlphaFoldDB" id="A0A2W4RFW6"/>
<dbReference type="Gene3D" id="1.20.120.450">
    <property type="entry name" value="dinb family like domain"/>
    <property type="match status" value="1"/>
</dbReference>
<dbReference type="Proteomes" id="UP000249396">
    <property type="component" value="Unassembled WGS sequence"/>
</dbReference>
<evidence type="ECO:0000313" key="2">
    <source>
        <dbReference type="Proteomes" id="UP000249396"/>
    </source>
</evidence>
<name>A0A2W4RFW6_9GAMM</name>